<organism evidence="10 11">
    <name type="scientific">Thioclava atlantica</name>
    <dbReference type="NCBI Taxonomy" id="1317124"/>
    <lineage>
        <taxon>Bacteria</taxon>
        <taxon>Pseudomonadati</taxon>
        <taxon>Pseudomonadota</taxon>
        <taxon>Alphaproteobacteria</taxon>
        <taxon>Rhodobacterales</taxon>
        <taxon>Paracoccaceae</taxon>
        <taxon>Thioclava</taxon>
    </lineage>
</organism>
<dbReference type="RefSeq" id="WP_051855646.1">
    <property type="nucleotide sequence ID" value="NZ_AQRC01000005.1"/>
</dbReference>
<gene>
    <name evidence="10" type="ORF">DW2_07827</name>
</gene>
<evidence type="ECO:0000256" key="7">
    <source>
        <dbReference type="SAM" id="MobiDB-lite"/>
    </source>
</evidence>
<reference evidence="11" key="1">
    <citation type="submission" date="2013-04" db="EMBL/GenBank/DDBJ databases">
        <title>Thioclava sp. 13D2W-2 Genome Sequencing.</title>
        <authorList>
            <person name="Lai Q."/>
            <person name="Li G."/>
            <person name="Shao Z."/>
        </authorList>
    </citation>
    <scope>NUCLEOTIDE SEQUENCE [LARGE SCALE GENOMIC DNA]</scope>
    <source>
        <strain evidence="11">13D2W-2</strain>
    </source>
</reference>
<dbReference type="PANTHER" id="PTHR42718:SF46">
    <property type="entry name" value="BLR6921 PROTEIN"/>
    <property type="match status" value="1"/>
</dbReference>
<dbReference type="SUPFAM" id="SSF103473">
    <property type="entry name" value="MFS general substrate transporter"/>
    <property type="match status" value="1"/>
</dbReference>
<feature type="transmembrane region" description="Helical" evidence="8">
    <location>
        <begin position="265"/>
        <end position="288"/>
    </location>
</feature>
<dbReference type="PATRIC" id="fig|1317124.6.peg.1588"/>
<evidence type="ECO:0000313" key="11">
    <source>
        <dbReference type="Proteomes" id="UP000028607"/>
    </source>
</evidence>
<dbReference type="Gene3D" id="1.20.1720.10">
    <property type="entry name" value="Multidrug resistance protein D"/>
    <property type="match status" value="1"/>
</dbReference>
<feature type="transmembrane region" description="Helical" evidence="8">
    <location>
        <begin position="328"/>
        <end position="350"/>
    </location>
</feature>
<feature type="transmembrane region" description="Helical" evidence="8">
    <location>
        <begin position="200"/>
        <end position="218"/>
    </location>
</feature>
<dbReference type="Proteomes" id="UP000028607">
    <property type="component" value="Unassembled WGS sequence"/>
</dbReference>
<evidence type="ECO:0000256" key="6">
    <source>
        <dbReference type="ARBA" id="ARBA00023136"/>
    </source>
</evidence>
<evidence type="ECO:0000256" key="5">
    <source>
        <dbReference type="ARBA" id="ARBA00022989"/>
    </source>
</evidence>
<feature type="transmembrane region" description="Helical" evidence="8">
    <location>
        <begin position="160"/>
        <end position="179"/>
    </location>
</feature>
<evidence type="ECO:0000256" key="8">
    <source>
        <dbReference type="SAM" id="Phobius"/>
    </source>
</evidence>
<dbReference type="PROSITE" id="PS50850">
    <property type="entry name" value="MFS"/>
    <property type="match status" value="1"/>
</dbReference>
<sequence>MLNRIRENILPLTVALAFLMELIDATVLATAIPVVARDLGVPVLSLKMAMATYLISLAALVPISGWIADRFGARRIFVLAMAIFLVASLLCAVQTTLTGLVLARALQGVGAAMMSPVGRLIVLRNTEKSEMTRAMVYVIMPALIGPAIGPFVGATVTTFFGWRAIFLMNLPFGALAIWLTFRNMPKEGPTEAKPFDLPGFLLSALGLAAAMTGFSALGEHILPWQLAAALSLGGLGLLAAYWVHAGKRRDPLLDPRLFRHRTFDVSVTGGLIFRLSNGAISLLLPLFFQLGLGATVMLSGALTGLNAVGAVAMRGLAPRMLDRFGFKWVMVSAALLRGITIFGFATVTSLTDWQLVPLLLIGGAAQSVVFTAVNSIAFADLEGHEMSAGTAFTAMSRQVSLALGIALAGVVLELTAGAAATTAGTEMMPVGAFLASFLIAGLTGPLSALYFLRLRPGDADALRRKRRPVEGIGSSREPYRPPQPAPSQPTCPGAIRPARRDAAE</sequence>
<evidence type="ECO:0000256" key="1">
    <source>
        <dbReference type="ARBA" id="ARBA00004651"/>
    </source>
</evidence>
<evidence type="ECO:0000256" key="2">
    <source>
        <dbReference type="ARBA" id="ARBA00022448"/>
    </source>
</evidence>
<dbReference type="Gene3D" id="1.20.1250.20">
    <property type="entry name" value="MFS general substrate transporter like domains"/>
    <property type="match status" value="1"/>
</dbReference>
<dbReference type="InterPro" id="IPR020846">
    <property type="entry name" value="MFS_dom"/>
</dbReference>
<dbReference type="AlphaFoldDB" id="A0A085TX74"/>
<feature type="transmembrane region" description="Helical" evidence="8">
    <location>
        <begin position="432"/>
        <end position="452"/>
    </location>
</feature>
<keyword evidence="5 8" id="KW-1133">Transmembrane helix</keyword>
<dbReference type="Pfam" id="PF07690">
    <property type="entry name" value="MFS_1"/>
    <property type="match status" value="1"/>
</dbReference>
<dbReference type="eggNOG" id="COG2814">
    <property type="taxonomic scope" value="Bacteria"/>
</dbReference>
<dbReference type="STRING" id="1317124.DW2_07827"/>
<keyword evidence="4 8" id="KW-0812">Transmembrane</keyword>
<feature type="transmembrane region" description="Helical" evidence="8">
    <location>
        <begin position="101"/>
        <end position="122"/>
    </location>
</feature>
<proteinExistence type="predicted"/>
<name>A0A085TX74_9RHOB</name>
<dbReference type="GO" id="GO:0005886">
    <property type="term" value="C:plasma membrane"/>
    <property type="evidence" value="ECO:0007669"/>
    <property type="project" value="UniProtKB-SubCell"/>
</dbReference>
<dbReference type="InterPro" id="IPR036259">
    <property type="entry name" value="MFS_trans_sf"/>
</dbReference>
<feature type="transmembrane region" description="Helical" evidence="8">
    <location>
        <begin position="48"/>
        <end position="69"/>
    </location>
</feature>
<feature type="transmembrane region" description="Helical" evidence="8">
    <location>
        <begin position="12"/>
        <end position="36"/>
    </location>
</feature>
<feature type="transmembrane region" description="Helical" evidence="8">
    <location>
        <begin position="356"/>
        <end position="378"/>
    </location>
</feature>
<dbReference type="GO" id="GO:0022857">
    <property type="term" value="F:transmembrane transporter activity"/>
    <property type="evidence" value="ECO:0007669"/>
    <property type="project" value="InterPro"/>
</dbReference>
<feature type="transmembrane region" description="Helical" evidence="8">
    <location>
        <begin position="399"/>
        <end position="420"/>
    </location>
</feature>
<keyword evidence="2" id="KW-0813">Transport</keyword>
<dbReference type="InterPro" id="IPR011701">
    <property type="entry name" value="MFS"/>
</dbReference>
<accession>A0A085TX74</accession>
<evidence type="ECO:0000313" key="10">
    <source>
        <dbReference type="EMBL" id="KFE35321.1"/>
    </source>
</evidence>
<feature type="transmembrane region" description="Helical" evidence="8">
    <location>
        <begin position="134"/>
        <end position="154"/>
    </location>
</feature>
<evidence type="ECO:0000259" key="9">
    <source>
        <dbReference type="PROSITE" id="PS50850"/>
    </source>
</evidence>
<reference evidence="10 11" key="2">
    <citation type="journal article" date="2015" name="Antonie Van Leeuwenhoek">
        <title>Thioclava indica sp. nov., isolated from surface seawater of the Indian Ocean.</title>
        <authorList>
            <person name="Liu Y."/>
            <person name="Lai Q."/>
            <person name="Du J."/>
            <person name="Xu H."/>
            <person name="Jiang L."/>
            <person name="Shao Z."/>
        </authorList>
    </citation>
    <scope>NUCLEOTIDE SEQUENCE [LARGE SCALE GENOMIC DNA]</scope>
    <source>
        <strain evidence="10 11">13D2W-2</strain>
    </source>
</reference>
<feature type="transmembrane region" description="Helical" evidence="8">
    <location>
        <begin position="294"/>
        <end position="316"/>
    </location>
</feature>
<protein>
    <submittedName>
        <fullName evidence="10">Multidrug efflux protein</fullName>
    </submittedName>
</protein>
<dbReference type="OrthoDB" id="9812221at2"/>
<dbReference type="PANTHER" id="PTHR42718">
    <property type="entry name" value="MAJOR FACILITATOR SUPERFAMILY MULTIDRUG TRANSPORTER MFSC"/>
    <property type="match status" value="1"/>
</dbReference>
<feature type="compositionally biased region" description="Pro residues" evidence="7">
    <location>
        <begin position="480"/>
        <end position="489"/>
    </location>
</feature>
<evidence type="ECO:0000256" key="4">
    <source>
        <dbReference type="ARBA" id="ARBA00022692"/>
    </source>
</evidence>
<feature type="region of interest" description="Disordered" evidence="7">
    <location>
        <begin position="464"/>
        <end position="504"/>
    </location>
</feature>
<comment type="caution">
    <text evidence="10">The sequence shown here is derived from an EMBL/GenBank/DDBJ whole genome shotgun (WGS) entry which is preliminary data.</text>
</comment>
<dbReference type="EMBL" id="AQRC01000005">
    <property type="protein sequence ID" value="KFE35321.1"/>
    <property type="molecule type" value="Genomic_DNA"/>
</dbReference>
<feature type="domain" description="Major facilitator superfamily (MFS) profile" evidence="9">
    <location>
        <begin position="10"/>
        <end position="459"/>
    </location>
</feature>
<keyword evidence="3" id="KW-1003">Cell membrane</keyword>
<comment type="subcellular location">
    <subcellularLocation>
        <location evidence="1">Cell membrane</location>
        <topology evidence="1">Multi-pass membrane protein</topology>
    </subcellularLocation>
</comment>
<feature type="transmembrane region" description="Helical" evidence="8">
    <location>
        <begin position="76"/>
        <end position="95"/>
    </location>
</feature>
<keyword evidence="6 8" id="KW-0472">Membrane</keyword>
<evidence type="ECO:0000256" key="3">
    <source>
        <dbReference type="ARBA" id="ARBA00022475"/>
    </source>
</evidence>
<feature type="transmembrane region" description="Helical" evidence="8">
    <location>
        <begin position="224"/>
        <end position="244"/>
    </location>
</feature>
<keyword evidence="11" id="KW-1185">Reference proteome</keyword>